<dbReference type="OrthoDB" id="9795242at2"/>
<dbReference type="Gene3D" id="1.10.357.10">
    <property type="entry name" value="Tetracycline Repressor, domain 2"/>
    <property type="match status" value="1"/>
</dbReference>
<dbReference type="GO" id="GO:0003677">
    <property type="term" value="F:DNA binding"/>
    <property type="evidence" value="ECO:0007669"/>
    <property type="project" value="UniProtKB-UniRule"/>
</dbReference>
<protein>
    <submittedName>
        <fullName evidence="6">TetR/AcrR family transcriptional regulator</fullName>
    </submittedName>
</protein>
<dbReference type="PROSITE" id="PS50977">
    <property type="entry name" value="HTH_TETR_2"/>
    <property type="match status" value="1"/>
</dbReference>
<keyword evidence="2 4" id="KW-0238">DNA-binding</keyword>
<reference evidence="6 7" key="1">
    <citation type="submission" date="2018-08" db="EMBL/GenBank/DDBJ databases">
        <title>Chitinophaga sp. K20C18050901, a novel bacterium isolated from forest soil.</title>
        <authorList>
            <person name="Wang C."/>
        </authorList>
    </citation>
    <scope>NUCLEOTIDE SEQUENCE [LARGE SCALE GENOMIC DNA]</scope>
    <source>
        <strain evidence="6 7">K20C18050901</strain>
    </source>
</reference>
<dbReference type="EMBL" id="QTJV01000012">
    <property type="protein sequence ID" value="RFM31890.1"/>
    <property type="molecule type" value="Genomic_DNA"/>
</dbReference>
<evidence type="ECO:0000256" key="3">
    <source>
        <dbReference type="ARBA" id="ARBA00023163"/>
    </source>
</evidence>
<keyword evidence="7" id="KW-1185">Reference proteome</keyword>
<evidence type="ECO:0000256" key="4">
    <source>
        <dbReference type="PROSITE-ProRule" id="PRU00335"/>
    </source>
</evidence>
<evidence type="ECO:0000256" key="1">
    <source>
        <dbReference type="ARBA" id="ARBA00023015"/>
    </source>
</evidence>
<dbReference type="Pfam" id="PF00440">
    <property type="entry name" value="TetR_N"/>
    <property type="match status" value="1"/>
</dbReference>
<dbReference type="SUPFAM" id="SSF48498">
    <property type="entry name" value="Tetracyclin repressor-like, C-terminal domain"/>
    <property type="match status" value="1"/>
</dbReference>
<sequence length="193" mass="21485">MARTKQFDEEAVLDQAMEFFWRNGYNSSSPQEILNALGLSRSSLYDTFGDKHTLFIKALKRYREKQTGAVIAMLENSEDVMETIKTLLLATKKGCAEGGIRGCLMVNSKIELGMSDAEVAEIVTENRLAQEEAFAKAIKKGQDAGQINKAQNPMAYARFVINTLWGLSTYAKIPEADKKGFDDVIKVTIQMLS</sequence>
<evidence type="ECO:0000259" key="5">
    <source>
        <dbReference type="PROSITE" id="PS50977"/>
    </source>
</evidence>
<evidence type="ECO:0000313" key="7">
    <source>
        <dbReference type="Proteomes" id="UP000261174"/>
    </source>
</evidence>
<dbReference type="InterPro" id="IPR009057">
    <property type="entry name" value="Homeodomain-like_sf"/>
</dbReference>
<dbReference type="SUPFAM" id="SSF46689">
    <property type="entry name" value="Homeodomain-like"/>
    <property type="match status" value="1"/>
</dbReference>
<organism evidence="6 7">
    <name type="scientific">Chitinophaga silvisoli</name>
    <dbReference type="NCBI Taxonomy" id="2291814"/>
    <lineage>
        <taxon>Bacteria</taxon>
        <taxon>Pseudomonadati</taxon>
        <taxon>Bacteroidota</taxon>
        <taxon>Chitinophagia</taxon>
        <taxon>Chitinophagales</taxon>
        <taxon>Chitinophagaceae</taxon>
        <taxon>Chitinophaga</taxon>
    </lineage>
</organism>
<evidence type="ECO:0000313" key="6">
    <source>
        <dbReference type="EMBL" id="RFM31890.1"/>
    </source>
</evidence>
<keyword evidence="3" id="KW-0804">Transcription</keyword>
<keyword evidence="1" id="KW-0805">Transcription regulation</keyword>
<dbReference type="InterPro" id="IPR001647">
    <property type="entry name" value="HTH_TetR"/>
</dbReference>
<feature type="domain" description="HTH tetR-type" evidence="5">
    <location>
        <begin position="6"/>
        <end position="66"/>
    </location>
</feature>
<name>A0A3E1NVE0_9BACT</name>
<dbReference type="Proteomes" id="UP000261174">
    <property type="component" value="Unassembled WGS sequence"/>
</dbReference>
<dbReference type="Gene3D" id="1.10.10.60">
    <property type="entry name" value="Homeodomain-like"/>
    <property type="match status" value="1"/>
</dbReference>
<dbReference type="InterPro" id="IPR011075">
    <property type="entry name" value="TetR_C"/>
</dbReference>
<dbReference type="AlphaFoldDB" id="A0A3E1NVE0"/>
<evidence type="ECO:0000256" key="2">
    <source>
        <dbReference type="ARBA" id="ARBA00023125"/>
    </source>
</evidence>
<comment type="caution">
    <text evidence="6">The sequence shown here is derived from an EMBL/GenBank/DDBJ whole genome shotgun (WGS) entry which is preliminary data.</text>
</comment>
<accession>A0A3E1NVE0</accession>
<dbReference type="PANTHER" id="PTHR47506:SF1">
    <property type="entry name" value="HTH-TYPE TRANSCRIPTIONAL REGULATOR YJDC"/>
    <property type="match status" value="1"/>
</dbReference>
<feature type="DNA-binding region" description="H-T-H motif" evidence="4">
    <location>
        <begin position="29"/>
        <end position="48"/>
    </location>
</feature>
<proteinExistence type="predicted"/>
<gene>
    <name evidence="6" type="ORF">DXN04_27435</name>
</gene>
<dbReference type="RefSeq" id="WP_116856598.1">
    <property type="nucleotide sequence ID" value="NZ_QTJV01000012.1"/>
</dbReference>
<dbReference type="Pfam" id="PF16925">
    <property type="entry name" value="TetR_C_13"/>
    <property type="match status" value="1"/>
</dbReference>
<dbReference type="PRINTS" id="PR00455">
    <property type="entry name" value="HTHTETR"/>
</dbReference>
<dbReference type="InterPro" id="IPR036271">
    <property type="entry name" value="Tet_transcr_reg_TetR-rel_C_sf"/>
</dbReference>
<dbReference type="PANTHER" id="PTHR47506">
    <property type="entry name" value="TRANSCRIPTIONAL REGULATORY PROTEIN"/>
    <property type="match status" value="1"/>
</dbReference>